<reference evidence="3" key="1">
    <citation type="journal article" date="2019" name="Int. J. Syst. Evol. Microbiol.">
        <title>The Global Catalogue of Microorganisms (GCM) 10K type strain sequencing project: providing services to taxonomists for standard genome sequencing and annotation.</title>
        <authorList>
            <consortium name="The Broad Institute Genomics Platform"/>
            <consortium name="The Broad Institute Genome Sequencing Center for Infectious Disease"/>
            <person name="Wu L."/>
            <person name="Ma J."/>
        </authorList>
    </citation>
    <scope>NUCLEOTIDE SEQUENCE [LARGE SCALE GENOMIC DNA]</scope>
    <source>
        <strain evidence="3">KCTC 23701</strain>
    </source>
</reference>
<dbReference type="InterPro" id="IPR003615">
    <property type="entry name" value="HNH_nuc"/>
</dbReference>
<accession>A0ABQ3GVF3</accession>
<dbReference type="Pfam" id="PF01844">
    <property type="entry name" value="HNH"/>
    <property type="match status" value="1"/>
</dbReference>
<sequence length="290" mass="32830">MTTLADLKPRQRARVMDLLSEVGLDVSDWANFKGGVAKAASNPKYCYEWSFLQDDHPAIVNLWVEEMDEDEGVISHRFNIRAFGLDAASKGKSTWKNRADRMDGVLQKVWRHSLPVRVILCAGRMTDADVNEEVASRVLYRALDAQTWALTKYDMMSGEYQLVRDAPPGQYVDQFSLNVQPEPPAKVSHETSSFIRSARVRMRVLQHAEGLCEYCSTPGFTTHDGRIYLETHHVVPLSEGGPDEVENVVALCPEHHRRAHYGDDRQQIRTKLLETLSQRSAILHTGTSPR</sequence>
<evidence type="ECO:0000313" key="3">
    <source>
        <dbReference type="Proteomes" id="UP000604737"/>
    </source>
</evidence>
<dbReference type="CDD" id="cd00085">
    <property type="entry name" value="HNHc"/>
    <property type="match status" value="1"/>
</dbReference>
<dbReference type="Proteomes" id="UP000604737">
    <property type="component" value="Unassembled WGS sequence"/>
</dbReference>
<protein>
    <recommendedName>
        <fullName evidence="1">HNH nuclease domain-containing protein</fullName>
    </recommendedName>
</protein>
<dbReference type="InterPro" id="IPR002711">
    <property type="entry name" value="HNH"/>
</dbReference>
<name>A0ABQ3GVF3_9NEIS</name>
<proteinExistence type="predicted"/>
<dbReference type="EMBL" id="BMYO01000001">
    <property type="protein sequence ID" value="GHD56961.1"/>
    <property type="molecule type" value="Genomic_DNA"/>
</dbReference>
<dbReference type="Gene3D" id="1.10.30.50">
    <property type="match status" value="1"/>
</dbReference>
<evidence type="ECO:0000313" key="2">
    <source>
        <dbReference type="EMBL" id="GHD56961.1"/>
    </source>
</evidence>
<feature type="domain" description="HNH nuclease" evidence="1">
    <location>
        <begin position="199"/>
        <end position="257"/>
    </location>
</feature>
<dbReference type="SMART" id="SM00507">
    <property type="entry name" value="HNHc"/>
    <property type="match status" value="1"/>
</dbReference>
<comment type="caution">
    <text evidence="2">The sequence shown here is derived from an EMBL/GenBank/DDBJ whole genome shotgun (WGS) entry which is preliminary data.</text>
</comment>
<organism evidence="2 3">
    <name type="scientific">Jeongeupia chitinilytica</name>
    <dbReference type="NCBI Taxonomy" id="1041641"/>
    <lineage>
        <taxon>Bacteria</taxon>
        <taxon>Pseudomonadati</taxon>
        <taxon>Pseudomonadota</taxon>
        <taxon>Betaproteobacteria</taxon>
        <taxon>Neisseriales</taxon>
        <taxon>Chitinibacteraceae</taxon>
        <taxon>Jeongeupia</taxon>
    </lineage>
</organism>
<evidence type="ECO:0000259" key="1">
    <source>
        <dbReference type="SMART" id="SM00507"/>
    </source>
</evidence>
<dbReference type="RefSeq" id="WP_189458556.1">
    <property type="nucleotide sequence ID" value="NZ_BMYO01000001.1"/>
</dbReference>
<keyword evidence="3" id="KW-1185">Reference proteome</keyword>
<gene>
    <name evidence="2" type="ORF">GCM10007350_04930</name>
</gene>